<keyword evidence="2" id="KW-1185">Reference proteome</keyword>
<name>H8GHF6_METAL</name>
<dbReference type="eggNOG" id="ENOG5031YSD">
    <property type="taxonomic scope" value="Bacteria"/>
</dbReference>
<dbReference type="STRING" id="686340.Metal_2384"/>
<dbReference type="HOGENOM" id="CLU_1353326_0_0_6"/>
<dbReference type="Pfam" id="PF14386">
    <property type="entry name" value="DUF4417"/>
    <property type="match status" value="1"/>
</dbReference>
<dbReference type="InterPro" id="IPR025530">
    <property type="entry name" value="DUF4417"/>
</dbReference>
<dbReference type="Proteomes" id="UP000005090">
    <property type="component" value="Chromosome"/>
</dbReference>
<evidence type="ECO:0000313" key="2">
    <source>
        <dbReference type="Proteomes" id="UP000005090"/>
    </source>
</evidence>
<evidence type="ECO:0000313" key="1">
    <source>
        <dbReference type="EMBL" id="EIC30108.1"/>
    </source>
</evidence>
<reference evidence="1 2" key="1">
    <citation type="journal article" date="2013" name="Genome Announc.">
        <title>Genome Sequence of the Obligate Gammaproteobacterial Methanotroph Methylomicrobium album Strain BG8.</title>
        <authorList>
            <person name="Kits K.D."/>
            <person name="Kalyuzhnaya M.G."/>
            <person name="Klotz M.G."/>
            <person name="Jetten M.S."/>
            <person name="Op den Camp H.J."/>
            <person name="Vuilleumier S."/>
            <person name="Bringel F."/>
            <person name="Dispirito A.A."/>
            <person name="Murrell J.C."/>
            <person name="Bruce D."/>
            <person name="Cheng J.F."/>
            <person name="Copeland A."/>
            <person name="Goodwin L."/>
            <person name="Hauser L."/>
            <person name="Lajus A."/>
            <person name="Land M.L."/>
            <person name="Lapidus A."/>
            <person name="Lucas S."/>
            <person name="Medigue C."/>
            <person name="Pitluck S."/>
            <person name="Woyke T."/>
            <person name="Zeytun A."/>
            <person name="Stein L.Y."/>
        </authorList>
    </citation>
    <scope>NUCLEOTIDE SEQUENCE [LARGE SCALE GENOMIC DNA]</scope>
    <source>
        <strain evidence="1 2">BG8</strain>
    </source>
</reference>
<protein>
    <submittedName>
        <fullName evidence="1">Uncharacterized protein</fullName>
    </submittedName>
</protein>
<sequence length="202" mass="24303">MKDPANLRRVEAAKNLTVPHLDNWPLIINRKKQYPGCEWQRWTHPDYTKPRHTFVDDWRLETIWRAPYYQVDRVILARWAMTPDFTIETYHSYYFTAWQIYRSRLIGAYWQQHLIHVIPVLQWGNPEYLDLTLAGLRHCQIVAVRSPTRHSEREWFKVAERINHALPGRLVLHFGKKDGLSVWDNALHLRLDPDQRNRKTAM</sequence>
<proteinExistence type="predicted"/>
<dbReference type="AlphaFoldDB" id="H8GHF6"/>
<dbReference type="RefSeq" id="WP_005372521.1">
    <property type="nucleotide sequence ID" value="NZ_CM001475.1"/>
</dbReference>
<gene>
    <name evidence="1" type="ORF">Metal_2384</name>
</gene>
<dbReference type="EMBL" id="CM001475">
    <property type="protein sequence ID" value="EIC30108.1"/>
    <property type="molecule type" value="Genomic_DNA"/>
</dbReference>
<organism evidence="1 2">
    <name type="scientific">Methylomicrobium album BG8</name>
    <dbReference type="NCBI Taxonomy" id="686340"/>
    <lineage>
        <taxon>Bacteria</taxon>
        <taxon>Pseudomonadati</taxon>
        <taxon>Pseudomonadota</taxon>
        <taxon>Gammaproteobacteria</taxon>
        <taxon>Methylococcales</taxon>
        <taxon>Methylococcaceae</taxon>
        <taxon>Methylomicrobium</taxon>
    </lineage>
</organism>
<accession>H8GHF6</accession>